<sequence>MGYLFFRRSLEPMVAAY</sequence>
<dbReference type="Proteomes" id="UP000234681">
    <property type="component" value="Chromosome 3"/>
</dbReference>
<evidence type="ECO:0000313" key="1">
    <source>
        <dbReference type="EMBL" id="EDL96330.1"/>
    </source>
</evidence>
<accession>A6JXS9</accession>
<gene>
    <name evidence="1" type="ORF">rCG_32404</name>
</gene>
<protein>
    <submittedName>
        <fullName evidence="1">RCG32404</fullName>
    </submittedName>
</protein>
<evidence type="ECO:0000313" key="2">
    <source>
        <dbReference type="Proteomes" id="UP000234681"/>
    </source>
</evidence>
<organism evidence="1 2">
    <name type="scientific">Rattus norvegicus</name>
    <name type="common">Rat</name>
    <dbReference type="NCBI Taxonomy" id="10116"/>
    <lineage>
        <taxon>Eukaryota</taxon>
        <taxon>Metazoa</taxon>
        <taxon>Chordata</taxon>
        <taxon>Craniata</taxon>
        <taxon>Vertebrata</taxon>
        <taxon>Euteleostomi</taxon>
        <taxon>Mammalia</taxon>
        <taxon>Eutheria</taxon>
        <taxon>Euarchontoglires</taxon>
        <taxon>Glires</taxon>
        <taxon>Rodentia</taxon>
        <taxon>Myomorpha</taxon>
        <taxon>Muroidea</taxon>
        <taxon>Muridae</taxon>
        <taxon>Murinae</taxon>
        <taxon>Rattus</taxon>
    </lineage>
</organism>
<proteinExistence type="predicted"/>
<dbReference type="AlphaFoldDB" id="A6JXS9"/>
<dbReference type="EMBL" id="CH474005">
    <property type="protein sequence ID" value="EDL96330.1"/>
    <property type="molecule type" value="Genomic_DNA"/>
</dbReference>
<name>A6JXS9_RAT</name>
<reference evidence="1 2" key="1">
    <citation type="submission" date="2005-09" db="EMBL/GenBank/DDBJ databases">
        <authorList>
            <person name="Mural R.J."/>
            <person name="Li P.W."/>
            <person name="Adams M.D."/>
            <person name="Amanatides P.G."/>
            <person name="Baden-Tillson H."/>
            <person name="Barnstead M."/>
            <person name="Chin S.H."/>
            <person name="Dew I."/>
            <person name="Evans C.A."/>
            <person name="Ferriera S."/>
            <person name="Flanigan M."/>
            <person name="Fosler C."/>
            <person name="Glodek A."/>
            <person name="Gu Z."/>
            <person name="Holt R.A."/>
            <person name="Jennings D."/>
            <person name="Kraft C.L."/>
            <person name="Lu F."/>
            <person name="Nguyen T."/>
            <person name="Nusskern D.R."/>
            <person name="Pfannkoch C.M."/>
            <person name="Sitter C."/>
            <person name="Sutton G.G."/>
            <person name="Venter J.C."/>
            <person name="Wang Z."/>
            <person name="Woodage T."/>
            <person name="Zheng X.H."/>
            <person name="Zhong F."/>
        </authorList>
    </citation>
    <scope>NUCLEOTIDE SEQUENCE [LARGE SCALE GENOMIC DNA]</scope>
    <source>
        <strain>BN</strain>
        <strain evidence="2">Sprague-Dawley</strain>
    </source>
</reference>